<proteinExistence type="inferred from homology"/>
<dbReference type="AlphaFoldDB" id="A0A2N9P9G9"/>
<evidence type="ECO:0000256" key="1">
    <source>
        <dbReference type="ARBA" id="ARBA00005622"/>
    </source>
</evidence>
<evidence type="ECO:0000256" key="3">
    <source>
        <dbReference type="SAM" id="SignalP"/>
    </source>
</evidence>
<protein>
    <submittedName>
        <fullName evidence="4">Ferri-bacillibactin esterase BesA</fullName>
        <ecNumber evidence="4">3.1.-.-</ecNumber>
    </submittedName>
</protein>
<organism evidence="4 5">
    <name type="scientific">Flavobacterium columnare</name>
    <dbReference type="NCBI Taxonomy" id="996"/>
    <lineage>
        <taxon>Bacteria</taxon>
        <taxon>Pseudomonadati</taxon>
        <taxon>Bacteroidota</taxon>
        <taxon>Flavobacteriia</taxon>
        <taxon>Flavobacteriales</taxon>
        <taxon>Flavobacteriaceae</taxon>
        <taxon>Flavobacterium</taxon>
    </lineage>
</organism>
<evidence type="ECO:0000313" key="4">
    <source>
        <dbReference type="EMBL" id="SPE77010.1"/>
    </source>
</evidence>
<dbReference type="SUPFAM" id="SSF53474">
    <property type="entry name" value="alpha/beta-Hydrolases"/>
    <property type="match status" value="1"/>
</dbReference>
<evidence type="ECO:0000256" key="2">
    <source>
        <dbReference type="ARBA" id="ARBA00022801"/>
    </source>
</evidence>
<dbReference type="PANTHER" id="PTHR40841:SF2">
    <property type="entry name" value="SIDEROPHORE-DEGRADING ESTERASE (EUROFUNG)"/>
    <property type="match status" value="1"/>
</dbReference>
<dbReference type="InterPro" id="IPR052558">
    <property type="entry name" value="Siderophore_Hydrolase_D"/>
</dbReference>
<dbReference type="EMBL" id="OLKH01000077">
    <property type="protein sequence ID" value="SPE77010.1"/>
    <property type="molecule type" value="Genomic_DNA"/>
</dbReference>
<name>A0A2N9P9G9_9FLAO</name>
<keyword evidence="3" id="KW-0732">Signal</keyword>
<feature type="chain" id="PRO_5014802768" evidence="3">
    <location>
        <begin position="19"/>
        <end position="284"/>
    </location>
</feature>
<dbReference type="InterPro" id="IPR029058">
    <property type="entry name" value="AB_hydrolase_fold"/>
</dbReference>
<dbReference type="EC" id="3.1.-.-" evidence="4"/>
<evidence type="ECO:0000313" key="5">
    <source>
        <dbReference type="Proteomes" id="UP000238180"/>
    </source>
</evidence>
<dbReference type="Gene3D" id="3.40.50.1820">
    <property type="entry name" value="alpha/beta hydrolase"/>
    <property type="match status" value="1"/>
</dbReference>
<dbReference type="Pfam" id="PF00756">
    <property type="entry name" value="Esterase"/>
    <property type="match status" value="1"/>
</dbReference>
<accession>A0A2N9P9G9</accession>
<reference evidence="4 5" key="1">
    <citation type="submission" date="2018-02" db="EMBL/GenBank/DDBJ databases">
        <authorList>
            <person name="Cohen D.B."/>
            <person name="Kent A.D."/>
        </authorList>
    </citation>
    <scope>NUCLEOTIDE SEQUENCE [LARGE SCALE GENOMIC DNA]</scope>
    <source>
        <strain evidence="4">CIP109753</strain>
    </source>
</reference>
<comment type="similarity">
    <text evidence="1">Belongs to the esterase D family.</text>
</comment>
<feature type="signal peptide" evidence="3">
    <location>
        <begin position="1"/>
        <end position="18"/>
    </location>
</feature>
<dbReference type="GO" id="GO:0016788">
    <property type="term" value="F:hydrolase activity, acting on ester bonds"/>
    <property type="evidence" value="ECO:0007669"/>
    <property type="project" value="TreeGrafter"/>
</dbReference>
<gene>
    <name evidence="4" type="primary">besA</name>
    <name evidence="4" type="ORF">FLACOL_00999</name>
</gene>
<dbReference type="RefSeq" id="WP_105195813.1">
    <property type="nucleotide sequence ID" value="NZ_OLKH01000077.1"/>
</dbReference>
<dbReference type="PANTHER" id="PTHR40841">
    <property type="entry name" value="SIDEROPHORE TRIACETYLFUSARININE C ESTERASE"/>
    <property type="match status" value="1"/>
</dbReference>
<dbReference type="InterPro" id="IPR000801">
    <property type="entry name" value="Esterase-like"/>
</dbReference>
<dbReference type="Proteomes" id="UP000238180">
    <property type="component" value="Unassembled WGS sequence"/>
</dbReference>
<keyword evidence="2 4" id="KW-0378">Hydrolase</keyword>
<sequence>MKKIFFLSFFFYALMALAQQNNLTKTTKSFNLGIVDEITSTILNEKRTLNIYLPQGYNDQEHYPVIYVLDGSAEEDFIHITGLVQYFTFPWIERIPKSIVVGIANKDRKRDFTSTPNQQIIRDRYPTSGGSDKFIAFIENELQPYLNKNYKISNEKTIIGQSLGGLLATEILFKKPHLFDKYIIISPSLWWNDGALLKLNPDILNESFQQNKSIYIGVGKEGLSPIFDNHVMEVDANLLFDKIKYGKSKTVKVVFDYLPEEDHATVTHPAVFNAFKLLHPKKDN</sequence>